<protein>
    <submittedName>
        <fullName evidence="2">Uncharacterized protein</fullName>
    </submittedName>
</protein>
<organism evidence="2">
    <name type="scientific">Anguilla anguilla</name>
    <name type="common">European freshwater eel</name>
    <name type="synonym">Muraena anguilla</name>
    <dbReference type="NCBI Taxonomy" id="7936"/>
    <lineage>
        <taxon>Eukaryota</taxon>
        <taxon>Metazoa</taxon>
        <taxon>Chordata</taxon>
        <taxon>Craniata</taxon>
        <taxon>Vertebrata</taxon>
        <taxon>Euteleostomi</taxon>
        <taxon>Actinopterygii</taxon>
        <taxon>Neopterygii</taxon>
        <taxon>Teleostei</taxon>
        <taxon>Anguilliformes</taxon>
        <taxon>Anguillidae</taxon>
        <taxon>Anguilla</taxon>
    </lineage>
</organism>
<proteinExistence type="predicted"/>
<dbReference type="EMBL" id="GBXM01080516">
    <property type="protein sequence ID" value="JAH28061.1"/>
    <property type="molecule type" value="Transcribed_RNA"/>
</dbReference>
<keyword evidence="1" id="KW-1133">Transmembrane helix</keyword>
<keyword evidence="1" id="KW-0472">Membrane</keyword>
<feature type="transmembrane region" description="Helical" evidence="1">
    <location>
        <begin position="21"/>
        <end position="38"/>
    </location>
</feature>
<reference evidence="2" key="2">
    <citation type="journal article" date="2015" name="Fish Shellfish Immunol.">
        <title>Early steps in the European eel (Anguilla anguilla)-Vibrio vulnificus interaction in the gills: Role of the RtxA13 toxin.</title>
        <authorList>
            <person name="Callol A."/>
            <person name="Pajuelo D."/>
            <person name="Ebbesson L."/>
            <person name="Teles M."/>
            <person name="MacKenzie S."/>
            <person name="Amaro C."/>
        </authorList>
    </citation>
    <scope>NUCLEOTIDE SEQUENCE</scope>
</reference>
<dbReference type="AlphaFoldDB" id="A0A0E9RFZ3"/>
<sequence>MEIHICFWWRRPRALTSRPNAVILLAAIFIRTLIYDSTPNGHTNWITILQ</sequence>
<name>A0A0E9RFZ3_ANGAN</name>
<accession>A0A0E9RFZ3</accession>
<reference evidence="2" key="1">
    <citation type="submission" date="2014-11" db="EMBL/GenBank/DDBJ databases">
        <authorList>
            <person name="Amaro Gonzalez C."/>
        </authorList>
    </citation>
    <scope>NUCLEOTIDE SEQUENCE</scope>
</reference>
<evidence type="ECO:0000256" key="1">
    <source>
        <dbReference type="SAM" id="Phobius"/>
    </source>
</evidence>
<evidence type="ECO:0000313" key="2">
    <source>
        <dbReference type="EMBL" id="JAH28061.1"/>
    </source>
</evidence>
<keyword evidence="1" id="KW-0812">Transmembrane</keyword>